<evidence type="ECO:0000256" key="1">
    <source>
        <dbReference type="SAM" id="MobiDB-lite"/>
    </source>
</evidence>
<keyword evidence="2" id="KW-0812">Transmembrane</keyword>
<protein>
    <submittedName>
        <fullName evidence="3">Uncharacterized protein</fullName>
    </submittedName>
</protein>
<gene>
    <name evidence="3" type="ORF">DAPPUDRAFT_126248</name>
</gene>
<feature type="transmembrane region" description="Helical" evidence="2">
    <location>
        <begin position="115"/>
        <end position="137"/>
    </location>
</feature>
<evidence type="ECO:0000256" key="2">
    <source>
        <dbReference type="SAM" id="Phobius"/>
    </source>
</evidence>
<feature type="compositionally biased region" description="Low complexity" evidence="1">
    <location>
        <begin position="37"/>
        <end position="48"/>
    </location>
</feature>
<keyword evidence="4" id="KW-1185">Reference proteome</keyword>
<feature type="transmembrane region" description="Helical" evidence="2">
    <location>
        <begin position="53"/>
        <end position="73"/>
    </location>
</feature>
<dbReference type="EMBL" id="GL737546">
    <property type="protein sequence ID" value="EFX59919.1"/>
    <property type="molecule type" value="Genomic_DNA"/>
</dbReference>
<reference evidence="3 4" key="1">
    <citation type="journal article" date="2011" name="Science">
        <title>The ecoresponsive genome of Daphnia pulex.</title>
        <authorList>
            <person name="Colbourne J.K."/>
            <person name="Pfrender M.E."/>
            <person name="Gilbert D."/>
            <person name="Thomas W.K."/>
            <person name="Tucker A."/>
            <person name="Oakley T.H."/>
            <person name="Tokishita S."/>
            <person name="Aerts A."/>
            <person name="Arnold G.J."/>
            <person name="Basu M.K."/>
            <person name="Bauer D.J."/>
            <person name="Caceres C.E."/>
            <person name="Carmel L."/>
            <person name="Casola C."/>
            <person name="Choi J.H."/>
            <person name="Detter J.C."/>
            <person name="Dong Q."/>
            <person name="Dusheyko S."/>
            <person name="Eads B.D."/>
            <person name="Frohlich T."/>
            <person name="Geiler-Samerotte K.A."/>
            <person name="Gerlach D."/>
            <person name="Hatcher P."/>
            <person name="Jogdeo S."/>
            <person name="Krijgsveld J."/>
            <person name="Kriventseva E.V."/>
            <person name="Kultz D."/>
            <person name="Laforsch C."/>
            <person name="Lindquist E."/>
            <person name="Lopez J."/>
            <person name="Manak J.R."/>
            <person name="Muller J."/>
            <person name="Pangilinan J."/>
            <person name="Patwardhan R.P."/>
            <person name="Pitluck S."/>
            <person name="Pritham E.J."/>
            <person name="Rechtsteiner A."/>
            <person name="Rho M."/>
            <person name="Rogozin I.B."/>
            <person name="Sakarya O."/>
            <person name="Salamov A."/>
            <person name="Schaack S."/>
            <person name="Shapiro H."/>
            <person name="Shiga Y."/>
            <person name="Skalitzky C."/>
            <person name="Smith Z."/>
            <person name="Souvorov A."/>
            <person name="Sung W."/>
            <person name="Tang Z."/>
            <person name="Tsuchiya D."/>
            <person name="Tu H."/>
            <person name="Vos H."/>
            <person name="Wang M."/>
            <person name="Wolf Y.I."/>
            <person name="Yamagata H."/>
            <person name="Yamada T."/>
            <person name="Ye Y."/>
            <person name="Shaw J.R."/>
            <person name="Andrews J."/>
            <person name="Crease T.J."/>
            <person name="Tang H."/>
            <person name="Lucas S.M."/>
            <person name="Robertson H.M."/>
            <person name="Bork P."/>
            <person name="Koonin E.V."/>
            <person name="Zdobnov E.M."/>
            <person name="Grigoriev I.V."/>
            <person name="Lynch M."/>
            <person name="Boore J.L."/>
        </authorList>
    </citation>
    <scope>NUCLEOTIDE SEQUENCE [LARGE SCALE GENOMIC DNA]</scope>
</reference>
<dbReference type="KEGG" id="dpx:DAPPUDRAFT_126248"/>
<sequence>QLGFVDDDGAPRASNSAAPRPPGKPGNSSFNAKHNNPSRSRAHSSPSPSSIRVVDLVLFFFVLAVALSAFFAWRSLHRYDVQRLVDLVKSDCDAVSDALADVEARFTSFTQSTQALWRSSLAVGGDVSLASFLAFIYRTSPSLVIPTDIFNETQAALVSPLPFVNSMFYRFVSPYNRSAWEAMMSARLGFNMSMATPGFPPTFLPPYNMSNPQVVATNPRHLVLEMSSLEVEAAQYGVDTLRGQRAVAVASRALLKNPVQLRASAFVSVGMPPVSILGAAATTIAWNTRTSAGVLQFVARDESTPKSFSQTLSGS</sequence>
<evidence type="ECO:0000313" key="3">
    <source>
        <dbReference type="EMBL" id="EFX59919.1"/>
    </source>
</evidence>
<keyword evidence="2" id="KW-1133">Transmembrane helix</keyword>
<evidence type="ECO:0000313" key="4">
    <source>
        <dbReference type="Proteomes" id="UP000000305"/>
    </source>
</evidence>
<feature type="region of interest" description="Disordered" evidence="1">
    <location>
        <begin position="1"/>
        <end position="48"/>
    </location>
</feature>
<dbReference type="HOGENOM" id="CLU_884474_0_0_1"/>
<feature type="non-terminal residue" evidence="3">
    <location>
        <position position="1"/>
    </location>
</feature>
<name>E9I7W1_DAPPU</name>
<proteinExistence type="predicted"/>
<dbReference type="InParanoid" id="E9I7W1"/>
<accession>E9I7W1</accession>
<dbReference type="Proteomes" id="UP000000305">
    <property type="component" value="Unassembled WGS sequence"/>
</dbReference>
<organism evidence="3 4">
    <name type="scientific">Daphnia pulex</name>
    <name type="common">Water flea</name>
    <dbReference type="NCBI Taxonomy" id="6669"/>
    <lineage>
        <taxon>Eukaryota</taxon>
        <taxon>Metazoa</taxon>
        <taxon>Ecdysozoa</taxon>
        <taxon>Arthropoda</taxon>
        <taxon>Crustacea</taxon>
        <taxon>Branchiopoda</taxon>
        <taxon>Diplostraca</taxon>
        <taxon>Cladocera</taxon>
        <taxon>Anomopoda</taxon>
        <taxon>Daphniidae</taxon>
        <taxon>Daphnia</taxon>
    </lineage>
</organism>
<keyword evidence="2" id="KW-0472">Membrane</keyword>
<feature type="compositionally biased region" description="Polar residues" evidence="1">
    <location>
        <begin position="26"/>
        <end position="35"/>
    </location>
</feature>
<dbReference type="AlphaFoldDB" id="E9I7W1"/>